<accession>A0A9W9ZIW5</accession>
<feature type="region of interest" description="Disordered" evidence="1">
    <location>
        <begin position="1"/>
        <end position="78"/>
    </location>
</feature>
<name>A0A9W9ZIW5_9CNID</name>
<dbReference type="EMBL" id="MU825936">
    <property type="protein sequence ID" value="KAJ7382150.1"/>
    <property type="molecule type" value="Genomic_DNA"/>
</dbReference>
<dbReference type="Proteomes" id="UP001163046">
    <property type="component" value="Unassembled WGS sequence"/>
</dbReference>
<evidence type="ECO:0000256" key="1">
    <source>
        <dbReference type="SAM" id="MobiDB-lite"/>
    </source>
</evidence>
<feature type="compositionally biased region" description="Basic residues" evidence="1">
    <location>
        <begin position="7"/>
        <end position="16"/>
    </location>
</feature>
<keyword evidence="3" id="KW-1185">Reference proteome</keyword>
<protein>
    <submittedName>
        <fullName evidence="2">Uncharacterized protein</fullName>
    </submittedName>
</protein>
<gene>
    <name evidence="2" type="ORF">OS493_036700</name>
</gene>
<comment type="caution">
    <text evidence="2">The sequence shown here is derived from an EMBL/GenBank/DDBJ whole genome shotgun (WGS) entry which is preliminary data.</text>
</comment>
<sequence length="185" mass="19566">MTDMPPRRSRSRRQKRPSSQALEAIVAVPPRRPRRGGSSASVNGAPPASGTGNEAVEVPVTSGSGGNTNNPAFPPELLDQLVARVTTEVKKQLQPSPAPPSQGDAIILPPRPTGELVSQPGQLRDALEVPIVQDGIRSLQSSLAGEQGDRPTVVFTSVNLPVDARFIEFRMHSSCSGPGIFTSFD</sequence>
<evidence type="ECO:0000313" key="3">
    <source>
        <dbReference type="Proteomes" id="UP001163046"/>
    </source>
</evidence>
<proteinExistence type="predicted"/>
<organism evidence="2 3">
    <name type="scientific">Desmophyllum pertusum</name>
    <dbReference type="NCBI Taxonomy" id="174260"/>
    <lineage>
        <taxon>Eukaryota</taxon>
        <taxon>Metazoa</taxon>
        <taxon>Cnidaria</taxon>
        <taxon>Anthozoa</taxon>
        <taxon>Hexacorallia</taxon>
        <taxon>Scleractinia</taxon>
        <taxon>Caryophylliina</taxon>
        <taxon>Caryophylliidae</taxon>
        <taxon>Desmophyllum</taxon>
    </lineage>
</organism>
<reference evidence="2" key="1">
    <citation type="submission" date="2023-01" db="EMBL/GenBank/DDBJ databases">
        <title>Genome assembly of the deep-sea coral Lophelia pertusa.</title>
        <authorList>
            <person name="Herrera S."/>
            <person name="Cordes E."/>
        </authorList>
    </citation>
    <scope>NUCLEOTIDE SEQUENCE</scope>
    <source>
        <strain evidence="2">USNM1676648</strain>
        <tissue evidence="2">Polyp</tissue>
    </source>
</reference>
<dbReference type="AlphaFoldDB" id="A0A9W9ZIW5"/>
<evidence type="ECO:0000313" key="2">
    <source>
        <dbReference type="EMBL" id="KAJ7382150.1"/>
    </source>
</evidence>